<proteinExistence type="predicted"/>
<organism evidence="2 3">
    <name type="scientific">Clostridium tetani</name>
    <dbReference type="NCBI Taxonomy" id="1513"/>
    <lineage>
        <taxon>Bacteria</taxon>
        <taxon>Bacillati</taxon>
        <taxon>Bacillota</taxon>
        <taxon>Clostridia</taxon>
        <taxon>Eubacteriales</taxon>
        <taxon>Clostridiaceae</taxon>
        <taxon>Clostridium</taxon>
    </lineage>
</organism>
<evidence type="ECO:0000313" key="2">
    <source>
        <dbReference type="EMBL" id="BDR80024.1"/>
    </source>
</evidence>
<reference evidence="2 3" key="1">
    <citation type="submission" date="2022-09" db="EMBL/GenBank/DDBJ databases">
        <title>complete genome sequences of Clostridium tetani str. KHSU-234311-028 isolated from soil.</title>
        <authorList>
            <person name="Sekizuka T."/>
            <person name="Shitada C."/>
            <person name="Takahashi M."/>
            <person name="Kuroda M."/>
        </authorList>
    </citation>
    <scope>NUCLEOTIDE SEQUENCE [LARGE SCALE GENOMIC DNA]</scope>
    <source>
        <strain evidence="2 3">KHSU-234311-028</strain>
    </source>
</reference>
<dbReference type="Proteomes" id="UP001321763">
    <property type="component" value="Chromosome"/>
</dbReference>
<dbReference type="AlphaFoldDB" id="A0ABC8E8Y8"/>
<evidence type="ECO:0000313" key="3">
    <source>
        <dbReference type="Proteomes" id="UP001321763"/>
    </source>
</evidence>
<gene>
    <name evidence="2" type="ORF">K234311028_02700</name>
</gene>
<keyword evidence="1" id="KW-0472">Membrane</keyword>
<dbReference type="EMBL" id="AP026818">
    <property type="protein sequence ID" value="BDR80024.1"/>
    <property type="molecule type" value="Genomic_DNA"/>
</dbReference>
<accession>A0ABC8E8Y8</accession>
<feature type="transmembrane region" description="Helical" evidence="1">
    <location>
        <begin position="40"/>
        <end position="57"/>
    </location>
</feature>
<dbReference type="RefSeq" id="WP_130100578.1">
    <property type="nucleotide sequence ID" value="NZ_QMBF01000003.1"/>
</dbReference>
<protein>
    <submittedName>
        <fullName evidence="2">Uncharacterized protein</fullName>
    </submittedName>
</protein>
<evidence type="ECO:0000256" key="1">
    <source>
        <dbReference type="SAM" id="Phobius"/>
    </source>
</evidence>
<name>A0ABC8E8Y8_CLOTA</name>
<keyword evidence="1" id="KW-0812">Transmembrane</keyword>
<keyword evidence="1" id="KW-1133">Transmembrane helix</keyword>
<sequence>MKHVMLIEKYYTKVLQFCLPRTSGYKYTIEILKRSTPHNVIIIWCRVFLFWIMFWNTPGDAALVTYFTHNL</sequence>